<feature type="transmembrane region" description="Helical" evidence="7">
    <location>
        <begin position="53"/>
        <end position="73"/>
    </location>
</feature>
<feature type="transmembrane region" description="Helical" evidence="7">
    <location>
        <begin position="290"/>
        <end position="313"/>
    </location>
</feature>
<keyword evidence="6 7" id="KW-0472">Membrane</keyword>
<reference evidence="8 9" key="1">
    <citation type="submission" date="2020-08" db="EMBL/GenBank/DDBJ databases">
        <title>Genomic Encyclopedia of Type Strains, Phase IV (KMG-IV): sequencing the most valuable type-strain genomes for metagenomic binning, comparative biology and taxonomic classification.</title>
        <authorList>
            <person name="Goeker M."/>
        </authorList>
    </citation>
    <scope>NUCLEOTIDE SEQUENCE [LARGE SCALE GENOMIC DNA]</scope>
    <source>
        <strain evidence="8 9">DSM 7465</strain>
    </source>
</reference>
<dbReference type="PANTHER" id="PTHR43266:SF2">
    <property type="entry name" value="MAJOR FACILITATOR SUPERFAMILY (MFS) PROFILE DOMAIN-CONTAINING PROTEIN"/>
    <property type="match status" value="1"/>
</dbReference>
<dbReference type="InterPro" id="IPR011701">
    <property type="entry name" value="MFS"/>
</dbReference>
<protein>
    <submittedName>
        <fullName evidence="8">MFS family permease</fullName>
    </submittedName>
</protein>
<feature type="transmembrane region" description="Helical" evidence="7">
    <location>
        <begin position="258"/>
        <end position="278"/>
    </location>
</feature>
<accession>A0A840HUB0</accession>
<dbReference type="Proteomes" id="UP000575068">
    <property type="component" value="Unassembled WGS sequence"/>
</dbReference>
<dbReference type="SUPFAM" id="SSF103473">
    <property type="entry name" value="MFS general substrate transporter"/>
    <property type="match status" value="1"/>
</dbReference>
<feature type="transmembrane region" description="Helical" evidence="7">
    <location>
        <begin position="224"/>
        <end position="246"/>
    </location>
</feature>
<feature type="transmembrane region" description="Helical" evidence="7">
    <location>
        <begin position="399"/>
        <end position="418"/>
    </location>
</feature>
<comment type="subcellular location">
    <subcellularLocation>
        <location evidence="1">Cell membrane</location>
        <topology evidence="1">Multi-pass membrane protein</topology>
    </subcellularLocation>
</comment>
<dbReference type="GO" id="GO:0005886">
    <property type="term" value="C:plasma membrane"/>
    <property type="evidence" value="ECO:0007669"/>
    <property type="project" value="UniProtKB-SubCell"/>
</dbReference>
<feature type="transmembrane region" description="Helical" evidence="7">
    <location>
        <begin position="180"/>
        <end position="203"/>
    </location>
</feature>
<dbReference type="GO" id="GO:0022857">
    <property type="term" value="F:transmembrane transporter activity"/>
    <property type="evidence" value="ECO:0007669"/>
    <property type="project" value="InterPro"/>
</dbReference>
<dbReference type="Pfam" id="PF07690">
    <property type="entry name" value="MFS_1"/>
    <property type="match status" value="1"/>
</dbReference>
<evidence type="ECO:0000256" key="7">
    <source>
        <dbReference type="SAM" id="Phobius"/>
    </source>
</evidence>
<evidence type="ECO:0000256" key="2">
    <source>
        <dbReference type="ARBA" id="ARBA00022448"/>
    </source>
</evidence>
<evidence type="ECO:0000256" key="4">
    <source>
        <dbReference type="ARBA" id="ARBA00022692"/>
    </source>
</evidence>
<keyword evidence="3" id="KW-1003">Cell membrane</keyword>
<organism evidence="8 9">
    <name type="scientific">Rhizorhapis suberifaciens</name>
    <name type="common">corky root of lettuce</name>
    <dbReference type="NCBI Taxonomy" id="13656"/>
    <lineage>
        <taxon>Bacteria</taxon>
        <taxon>Pseudomonadati</taxon>
        <taxon>Pseudomonadota</taxon>
        <taxon>Alphaproteobacteria</taxon>
        <taxon>Sphingomonadales</taxon>
        <taxon>Sphingomonadaceae</taxon>
        <taxon>Rhizorhapis</taxon>
    </lineage>
</organism>
<feature type="transmembrane region" description="Helical" evidence="7">
    <location>
        <begin position="17"/>
        <end position="41"/>
    </location>
</feature>
<proteinExistence type="predicted"/>
<name>A0A840HUB0_9SPHN</name>
<keyword evidence="2" id="KW-0813">Transport</keyword>
<evidence type="ECO:0000313" key="9">
    <source>
        <dbReference type="Proteomes" id="UP000575068"/>
    </source>
</evidence>
<evidence type="ECO:0000256" key="1">
    <source>
        <dbReference type="ARBA" id="ARBA00004651"/>
    </source>
</evidence>
<keyword evidence="4 7" id="KW-0812">Transmembrane</keyword>
<gene>
    <name evidence="8" type="ORF">HNQ99_001586</name>
</gene>
<dbReference type="PANTHER" id="PTHR43266">
    <property type="entry name" value="MACROLIDE-EFFLUX PROTEIN"/>
    <property type="match status" value="1"/>
</dbReference>
<feature type="transmembrane region" description="Helical" evidence="7">
    <location>
        <begin position="333"/>
        <end position="353"/>
    </location>
</feature>
<evidence type="ECO:0000256" key="3">
    <source>
        <dbReference type="ARBA" id="ARBA00022475"/>
    </source>
</evidence>
<dbReference type="EMBL" id="JACHOV010000005">
    <property type="protein sequence ID" value="MBB4641281.1"/>
    <property type="molecule type" value="Genomic_DNA"/>
</dbReference>
<dbReference type="Gene3D" id="1.20.1250.20">
    <property type="entry name" value="MFS general substrate transporter like domains"/>
    <property type="match status" value="1"/>
</dbReference>
<keyword evidence="5 7" id="KW-1133">Transmembrane helix</keyword>
<sequence>MSAPDLSLLAKRRFGPVFVVMFLGAFNDNLFKFSLLFLANFSLYVNHPGKGEILATVATGLFILPFFLFSALAGQCADAWDKMKLMRVVKGAEVVIMGLGLAGFWIASIPLLLGALFLLGVHSAFFGPIKYAILPQHLRPHEIMGGTGLVEAGTFVAVLSGQLLAGVVSPQEAGLVASGLAVTGFLTSLAVPSAPALAPELCINRNIFQSTWLILKIARHGPGVWPSILGISWFFSVGAVLLAELAPMVRGTLGASQQVATLFLLIFSVSVAIGSMLVNRLLQGEVSARYVPVTALALAALMIDLSLAANAFVIEAPGASIAAFMESTGSWRIVIDLAGIAIAGGMFIVPLYAILQTRSPPGERSRTIAANNIVNAAIVVLTIVAATVMLALGASVTDVIAALGIATLFVAALAWWLLSDAAMWPVLRRLIGS</sequence>
<feature type="transmembrane region" description="Helical" evidence="7">
    <location>
        <begin position="373"/>
        <end position="393"/>
    </location>
</feature>
<evidence type="ECO:0000256" key="5">
    <source>
        <dbReference type="ARBA" id="ARBA00022989"/>
    </source>
</evidence>
<comment type="caution">
    <text evidence="8">The sequence shown here is derived from an EMBL/GenBank/DDBJ whole genome shotgun (WGS) entry which is preliminary data.</text>
</comment>
<evidence type="ECO:0000256" key="6">
    <source>
        <dbReference type="ARBA" id="ARBA00023136"/>
    </source>
</evidence>
<keyword evidence="9" id="KW-1185">Reference proteome</keyword>
<feature type="transmembrane region" description="Helical" evidence="7">
    <location>
        <begin position="85"/>
        <end position="106"/>
    </location>
</feature>
<dbReference type="InterPro" id="IPR036259">
    <property type="entry name" value="MFS_trans_sf"/>
</dbReference>
<evidence type="ECO:0000313" key="8">
    <source>
        <dbReference type="EMBL" id="MBB4641281.1"/>
    </source>
</evidence>
<dbReference type="AlphaFoldDB" id="A0A840HUB0"/>
<dbReference type="RefSeq" id="WP_246414791.1">
    <property type="nucleotide sequence ID" value="NZ_JACHOV010000005.1"/>
</dbReference>